<feature type="transmembrane region" description="Helical" evidence="7">
    <location>
        <begin position="40"/>
        <end position="58"/>
    </location>
</feature>
<keyword evidence="9" id="KW-1185">Reference proteome</keyword>
<dbReference type="GO" id="GO:0033185">
    <property type="term" value="C:dolichol-phosphate-mannose synthase complex"/>
    <property type="evidence" value="ECO:0007669"/>
    <property type="project" value="TreeGrafter"/>
</dbReference>
<dbReference type="Pfam" id="PF08285">
    <property type="entry name" value="DPM3"/>
    <property type="match status" value="1"/>
</dbReference>
<gene>
    <name evidence="8" type="ORF">BQ2448_5337</name>
</gene>
<dbReference type="UniPathway" id="UPA00378"/>
<proteinExistence type="inferred from homology"/>
<dbReference type="InterPro" id="IPR013174">
    <property type="entry name" value="DPM3"/>
</dbReference>
<dbReference type="GO" id="GO:0005789">
    <property type="term" value="C:endoplasmic reticulum membrane"/>
    <property type="evidence" value="ECO:0007669"/>
    <property type="project" value="UniProtKB-SubCell"/>
</dbReference>
<evidence type="ECO:0000313" key="8">
    <source>
        <dbReference type="EMBL" id="SCV67726.1"/>
    </source>
</evidence>
<dbReference type="PANTHER" id="PTHR16433">
    <property type="entry name" value="DOLICHOL-PHOSPHATE MANNOSYLTRANSFERASE SUBUNIT 3"/>
    <property type="match status" value="1"/>
</dbReference>
<dbReference type="OrthoDB" id="2014333at2759"/>
<keyword evidence="4 7" id="KW-0256">Endoplasmic reticulum</keyword>
<organism evidence="8 9">
    <name type="scientific">Microbotryum intermedium</name>
    <dbReference type="NCBI Taxonomy" id="269621"/>
    <lineage>
        <taxon>Eukaryota</taxon>
        <taxon>Fungi</taxon>
        <taxon>Dikarya</taxon>
        <taxon>Basidiomycota</taxon>
        <taxon>Pucciniomycotina</taxon>
        <taxon>Microbotryomycetes</taxon>
        <taxon>Microbotryales</taxon>
        <taxon>Microbotryaceae</taxon>
        <taxon>Microbotryum</taxon>
    </lineage>
</organism>
<evidence type="ECO:0000256" key="3">
    <source>
        <dbReference type="ARBA" id="ARBA00022692"/>
    </source>
</evidence>
<evidence type="ECO:0000313" key="9">
    <source>
        <dbReference type="Proteomes" id="UP000198372"/>
    </source>
</evidence>
<evidence type="ECO:0000256" key="1">
    <source>
        <dbReference type="ARBA" id="ARBA00004477"/>
    </source>
</evidence>
<comment type="pathway">
    <text evidence="7">Protein modification; protein glycosylation.</text>
</comment>
<evidence type="ECO:0000256" key="7">
    <source>
        <dbReference type="RuleBase" id="RU365085"/>
    </source>
</evidence>
<evidence type="ECO:0000256" key="6">
    <source>
        <dbReference type="ARBA" id="ARBA00023136"/>
    </source>
</evidence>
<accession>A0A238F9H5</accession>
<comment type="subunit">
    <text evidence="7">Component of the dolichol-phosphate mannose (DPM) synthase complex.</text>
</comment>
<sequence>MTRQSQLLNSLSTLVMVYTLLYLRIVPLPTFITPKIQDEIIPVLPFNILVTLGSYCLFELGRGIMTFGECNEAQKELMRDIDEARTELKKQGISID</sequence>
<keyword evidence="3 7" id="KW-0812">Transmembrane</keyword>
<comment type="subcellular location">
    <subcellularLocation>
        <location evidence="1 7">Endoplasmic reticulum membrane</location>
        <topology evidence="1 7">Multi-pass membrane protein</topology>
    </subcellularLocation>
</comment>
<reference evidence="9" key="1">
    <citation type="submission" date="2016-09" db="EMBL/GenBank/DDBJ databases">
        <authorList>
            <person name="Jeantristanb JTB J.-T."/>
            <person name="Ricardo R."/>
        </authorList>
    </citation>
    <scope>NUCLEOTIDE SEQUENCE [LARGE SCALE GENOMIC DNA]</scope>
</reference>
<keyword evidence="5 7" id="KW-1133">Transmembrane helix</keyword>
<keyword evidence="6 7" id="KW-0472">Membrane</keyword>
<dbReference type="STRING" id="269621.A0A238F9H5"/>
<evidence type="ECO:0000256" key="5">
    <source>
        <dbReference type="ARBA" id="ARBA00022989"/>
    </source>
</evidence>
<protein>
    <recommendedName>
        <fullName evidence="7">Dolichol-phosphate mannosyltransferase subunit 3</fullName>
    </recommendedName>
</protein>
<comment type="similarity">
    <text evidence="2 7">Belongs to the DPM3 family.</text>
</comment>
<dbReference type="Proteomes" id="UP000198372">
    <property type="component" value="Unassembled WGS sequence"/>
</dbReference>
<dbReference type="EMBL" id="FMSP01000002">
    <property type="protein sequence ID" value="SCV67726.1"/>
    <property type="molecule type" value="Genomic_DNA"/>
</dbReference>
<evidence type="ECO:0000256" key="2">
    <source>
        <dbReference type="ARBA" id="ARBA00010430"/>
    </source>
</evidence>
<name>A0A238F9H5_9BASI</name>
<dbReference type="GO" id="GO:0006506">
    <property type="term" value="P:GPI anchor biosynthetic process"/>
    <property type="evidence" value="ECO:0007669"/>
    <property type="project" value="TreeGrafter"/>
</dbReference>
<dbReference type="PANTHER" id="PTHR16433:SF0">
    <property type="entry name" value="DOLICHOL-PHOSPHATE MANNOSYLTRANSFERASE SUBUNIT 3"/>
    <property type="match status" value="1"/>
</dbReference>
<dbReference type="AlphaFoldDB" id="A0A238F9H5"/>
<evidence type="ECO:0000256" key="4">
    <source>
        <dbReference type="ARBA" id="ARBA00022824"/>
    </source>
</evidence>
<comment type="function">
    <text evidence="7">Stabilizer subunit of the dolichol-phosphate mannose (DPM) synthase complex; tethers catalytic subunit to the ER.</text>
</comment>
<feature type="transmembrane region" description="Helical" evidence="7">
    <location>
        <begin position="7"/>
        <end position="25"/>
    </location>
</feature>